<dbReference type="InterPro" id="IPR011990">
    <property type="entry name" value="TPR-like_helical_dom_sf"/>
</dbReference>
<evidence type="ECO:0000313" key="1">
    <source>
        <dbReference type="EMBL" id="MFE3868161.1"/>
    </source>
</evidence>
<dbReference type="EMBL" id="JBHZPZ010000009">
    <property type="protein sequence ID" value="MFE3868161.1"/>
    <property type="molecule type" value="Genomic_DNA"/>
</dbReference>
<organism evidence="1 2">
    <name type="scientific">Flavobacterium xylosi</name>
    <dbReference type="NCBI Taxonomy" id="3230415"/>
    <lineage>
        <taxon>Bacteria</taxon>
        <taxon>Pseudomonadati</taxon>
        <taxon>Bacteroidota</taxon>
        <taxon>Flavobacteriia</taxon>
        <taxon>Flavobacteriales</taxon>
        <taxon>Flavobacteriaceae</taxon>
        <taxon>Flavobacterium</taxon>
    </lineage>
</organism>
<protein>
    <submittedName>
        <fullName evidence="1">Flagellar motor protein MotB</fullName>
    </submittedName>
</protein>
<keyword evidence="1" id="KW-0282">Flagellum</keyword>
<dbReference type="SUPFAM" id="SSF48452">
    <property type="entry name" value="TPR-like"/>
    <property type="match status" value="1"/>
</dbReference>
<dbReference type="Gene3D" id="1.25.40.10">
    <property type="entry name" value="Tetratricopeptide repeat domain"/>
    <property type="match status" value="1"/>
</dbReference>
<accession>A0ABW6HVX7</accession>
<name>A0ABW6HVX7_9FLAO</name>
<dbReference type="Proteomes" id="UP001600109">
    <property type="component" value="Unassembled WGS sequence"/>
</dbReference>
<proteinExistence type="predicted"/>
<reference evidence="1 2" key="1">
    <citation type="submission" date="2024-06" db="EMBL/GenBank/DDBJ databases">
        <title>Flavobacterium spp. isolated from glacier.</title>
        <authorList>
            <person name="Han D."/>
        </authorList>
    </citation>
    <scope>NUCLEOTIDE SEQUENCE [LARGE SCALE GENOMIC DNA]</scope>
    <source>
        <strain evidence="1 2">LS2P90</strain>
    </source>
</reference>
<comment type="caution">
    <text evidence="1">The sequence shown here is derived from an EMBL/GenBank/DDBJ whole genome shotgun (WGS) entry which is preliminary data.</text>
</comment>
<dbReference type="RefSeq" id="WP_379854829.1">
    <property type="nucleotide sequence ID" value="NZ_JBHZPZ010000009.1"/>
</dbReference>
<evidence type="ECO:0000313" key="2">
    <source>
        <dbReference type="Proteomes" id="UP001600109"/>
    </source>
</evidence>
<keyword evidence="2" id="KW-1185">Reference proteome</keyword>
<gene>
    <name evidence="1" type="ORF">ACFX5E_08745</name>
</gene>
<keyword evidence="1" id="KW-0969">Cilium</keyword>
<keyword evidence="1" id="KW-0966">Cell projection</keyword>
<sequence length="144" mass="16984">MKNNMILYIITTLSFISFKIYSQNEQFYVTNKVNDKYAYIDVLKTYERIAEKGYKSVDLFQKLGNSYYSFTELDKAAKWYCELFEITSDLEPEYYNQYAQSLIFIGEDGKANEVLEKLKQKLEAISSKKNQKKIKSLLHDSSKK</sequence>